<dbReference type="EMBL" id="CP041217">
    <property type="protein sequence ID" value="QDH20442.1"/>
    <property type="molecule type" value="Genomic_DNA"/>
</dbReference>
<evidence type="ECO:0000256" key="2">
    <source>
        <dbReference type="ARBA" id="ARBA00008114"/>
    </source>
</evidence>
<dbReference type="InterPro" id="IPR027470">
    <property type="entry name" value="Cation_efflux_CTD"/>
</dbReference>
<dbReference type="RefSeq" id="WP_141446944.1">
    <property type="nucleotide sequence ID" value="NZ_CP041217.1"/>
</dbReference>
<dbReference type="AlphaFoldDB" id="A0A4Y6US02"/>
<proteinExistence type="inferred from homology"/>
<keyword evidence="6 8" id="KW-0472">Membrane</keyword>
<keyword evidence="5 8" id="KW-1133">Transmembrane helix</keyword>
<evidence type="ECO:0000256" key="4">
    <source>
        <dbReference type="ARBA" id="ARBA00022692"/>
    </source>
</evidence>
<keyword evidence="4 8" id="KW-0812">Transmembrane</keyword>
<protein>
    <submittedName>
        <fullName evidence="11">Cation transporter</fullName>
    </submittedName>
</protein>
<feature type="domain" description="Cation efflux protein transmembrane" evidence="9">
    <location>
        <begin position="13"/>
        <end position="211"/>
    </location>
</feature>
<reference evidence="11 12" key="1">
    <citation type="submission" date="2019-06" db="EMBL/GenBank/DDBJ databases">
        <title>Saccharibacillus brassicae sp. nov., an endophytic bacterium isolated from Chinese cabbage seeds (Brassica pekinensis).</title>
        <authorList>
            <person name="Jiang L."/>
            <person name="Lee J."/>
            <person name="Kim S.W."/>
        </authorList>
    </citation>
    <scope>NUCLEOTIDE SEQUENCE [LARGE SCALE GENOMIC DNA]</scope>
    <source>
        <strain evidence="12">KCTC 43072 / ATSA2</strain>
    </source>
</reference>
<comment type="subcellular location">
    <subcellularLocation>
        <location evidence="1">Membrane</location>
        <topology evidence="1">Multi-pass membrane protein</topology>
    </subcellularLocation>
</comment>
<sequence>MEEVKKQSIFAAWISLISNVLLTILKVAVGLLFNSPVLIADGVHNAGDVIASAAALGSMRISSRPPDEDHPYGHGKAEVIGASVVATILLLAAFYVGYHSIVALFEPMPEAHVIALIAAVLSLIWKLVLYVYTIRIGRRANSKGLIATAQDHLADVYASGAAVIGIGLGLIGQMANMPILAYGDPIAGIIVAVLVLKLAADMARESIDILMEKAIGSHELAALEQIVRGIEEVKRIDRIRAREHGQYIIIDLRVGVDGQMTIQQGHDVIRKIKKAILSSHPNVSEVMIHLNPWYPGAPEASEAEPSVSIGDSGGVRVEE</sequence>
<evidence type="ECO:0000256" key="5">
    <source>
        <dbReference type="ARBA" id="ARBA00022989"/>
    </source>
</evidence>
<dbReference type="OrthoDB" id="9806522at2"/>
<dbReference type="InterPro" id="IPR050291">
    <property type="entry name" value="CDF_Transporter"/>
</dbReference>
<evidence type="ECO:0000256" key="1">
    <source>
        <dbReference type="ARBA" id="ARBA00004141"/>
    </source>
</evidence>
<dbReference type="InterPro" id="IPR058533">
    <property type="entry name" value="Cation_efflux_TM"/>
</dbReference>
<dbReference type="PANTHER" id="PTHR43840">
    <property type="entry name" value="MITOCHONDRIAL METAL TRANSPORTER 1-RELATED"/>
    <property type="match status" value="1"/>
</dbReference>
<feature type="transmembrane region" description="Helical" evidence="8">
    <location>
        <begin position="153"/>
        <end position="173"/>
    </location>
</feature>
<name>A0A4Y6US02_SACBS</name>
<dbReference type="Gene3D" id="1.20.1510.10">
    <property type="entry name" value="Cation efflux protein transmembrane domain"/>
    <property type="match status" value="1"/>
</dbReference>
<feature type="domain" description="Cation efflux protein cytoplasmic" evidence="10">
    <location>
        <begin position="219"/>
        <end position="292"/>
    </location>
</feature>
<dbReference type="Pfam" id="PF16916">
    <property type="entry name" value="ZT_dimer"/>
    <property type="match status" value="1"/>
</dbReference>
<dbReference type="Proteomes" id="UP000316968">
    <property type="component" value="Chromosome"/>
</dbReference>
<dbReference type="SUPFAM" id="SSF161111">
    <property type="entry name" value="Cation efflux protein transmembrane domain-like"/>
    <property type="match status" value="1"/>
</dbReference>
<dbReference type="Gene3D" id="3.30.70.1350">
    <property type="entry name" value="Cation efflux protein, cytoplasmic domain"/>
    <property type="match status" value="1"/>
</dbReference>
<dbReference type="GO" id="GO:0016020">
    <property type="term" value="C:membrane"/>
    <property type="evidence" value="ECO:0007669"/>
    <property type="project" value="UniProtKB-SubCell"/>
</dbReference>
<evidence type="ECO:0000256" key="3">
    <source>
        <dbReference type="ARBA" id="ARBA00022448"/>
    </source>
</evidence>
<feature type="transmembrane region" description="Helical" evidence="8">
    <location>
        <begin position="12"/>
        <end position="33"/>
    </location>
</feature>
<feature type="region of interest" description="Disordered" evidence="7">
    <location>
        <begin position="299"/>
        <end position="319"/>
    </location>
</feature>
<evidence type="ECO:0000313" key="12">
    <source>
        <dbReference type="Proteomes" id="UP000316968"/>
    </source>
</evidence>
<evidence type="ECO:0000259" key="9">
    <source>
        <dbReference type="Pfam" id="PF01545"/>
    </source>
</evidence>
<evidence type="ECO:0000256" key="7">
    <source>
        <dbReference type="SAM" id="MobiDB-lite"/>
    </source>
</evidence>
<keyword evidence="3" id="KW-0813">Transport</keyword>
<dbReference type="FunFam" id="1.20.1510.10:FF:000006">
    <property type="entry name" value="Divalent cation efflux transporter"/>
    <property type="match status" value="1"/>
</dbReference>
<organism evidence="11 12">
    <name type="scientific">Saccharibacillus brassicae</name>
    <dbReference type="NCBI Taxonomy" id="2583377"/>
    <lineage>
        <taxon>Bacteria</taxon>
        <taxon>Bacillati</taxon>
        <taxon>Bacillota</taxon>
        <taxon>Bacilli</taxon>
        <taxon>Bacillales</taxon>
        <taxon>Paenibacillaceae</taxon>
        <taxon>Saccharibacillus</taxon>
    </lineage>
</organism>
<dbReference type="InterPro" id="IPR002524">
    <property type="entry name" value="Cation_efflux"/>
</dbReference>
<dbReference type="InterPro" id="IPR036837">
    <property type="entry name" value="Cation_efflux_CTD_sf"/>
</dbReference>
<feature type="transmembrane region" description="Helical" evidence="8">
    <location>
        <begin position="179"/>
        <end position="200"/>
    </location>
</feature>
<keyword evidence="12" id="KW-1185">Reference proteome</keyword>
<dbReference type="Pfam" id="PF01545">
    <property type="entry name" value="Cation_efflux"/>
    <property type="match status" value="1"/>
</dbReference>
<accession>A0A4Y6US02</accession>
<evidence type="ECO:0000313" key="11">
    <source>
        <dbReference type="EMBL" id="QDH20442.1"/>
    </source>
</evidence>
<evidence type="ECO:0000259" key="10">
    <source>
        <dbReference type="Pfam" id="PF16916"/>
    </source>
</evidence>
<evidence type="ECO:0000256" key="8">
    <source>
        <dbReference type="SAM" id="Phobius"/>
    </source>
</evidence>
<dbReference type="NCBIfam" id="TIGR01297">
    <property type="entry name" value="CDF"/>
    <property type="match status" value="1"/>
</dbReference>
<dbReference type="GO" id="GO:0008324">
    <property type="term" value="F:monoatomic cation transmembrane transporter activity"/>
    <property type="evidence" value="ECO:0007669"/>
    <property type="project" value="InterPro"/>
</dbReference>
<feature type="transmembrane region" description="Helical" evidence="8">
    <location>
        <begin position="111"/>
        <end position="132"/>
    </location>
</feature>
<comment type="similarity">
    <text evidence="2">Belongs to the cation diffusion facilitator (CDF) transporter (TC 2.A.4) family.</text>
</comment>
<dbReference type="PANTHER" id="PTHR43840:SF15">
    <property type="entry name" value="MITOCHONDRIAL METAL TRANSPORTER 1-RELATED"/>
    <property type="match status" value="1"/>
</dbReference>
<dbReference type="InterPro" id="IPR027469">
    <property type="entry name" value="Cation_efflux_TMD_sf"/>
</dbReference>
<gene>
    <name evidence="11" type="ORF">FFV09_05950</name>
</gene>
<dbReference type="KEGG" id="saca:FFV09_05950"/>
<evidence type="ECO:0000256" key="6">
    <source>
        <dbReference type="ARBA" id="ARBA00023136"/>
    </source>
</evidence>
<feature type="transmembrane region" description="Helical" evidence="8">
    <location>
        <begin position="79"/>
        <end position="105"/>
    </location>
</feature>
<dbReference type="SUPFAM" id="SSF160240">
    <property type="entry name" value="Cation efflux protein cytoplasmic domain-like"/>
    <property type="match status" value="1"/>
</dbReference>